<reference evidence="2" key="1">
    <citation type="submission" date="2022-11" db="UniProtKB">
        <authorList>
            <consortium name="WormBaseParasite"/>
        </authorList>
    </citation>
    <scope>IDENTIFICATION</scope>
</reference>
<dbReference type="Proteomes" id="UP000887563">
    <property type="component" value="Unplaced"/>
</dbReference>
<proteinExistence type="predicted"/>
<dbReference type="AlphaFoldDB" id="A0A914NVP4"/>
<protein>
    <submittedName>
        <fullName evidence="2">Uncharacterized protein</fullName>
    </submittedName>
</protein>
<sequence>MALELDRLTLLFRRNTPTQFQLFKDTLYNNYIHKVQSLRQILLTSFHENSNQSTNPFKMPRDFGTKCVIEDNPFVTPKRRGRTPTRICTDIKKEKENHSAQRAVNSAHRRKEVKTPVLNGIINFDQTEDSLPVIKPNDNEHIPPLLINYLFRAICQSFVERSEEMLWERNVLEDKNILDEAMNVCLFYC</sequence>
<dbReference type="WBParaSite" id="Minc3s11311g44794">
    <property type="protein sequence ID" value="Minc3s11311g44794"/>
    <property type="gene ID" value="Minc3s11311g44794"/>
</dbReference>
<accession>A0A914NVP4</accession>
<keyword evidence="1" id="KW-1185">Reference proteome</keyword>
<name>A0A914NVP4_MELIC</name>
<evidence type="ECO:0000313" key="1">
    <source>
        <dbReference type="Proteomes" id="UP000887563"/>
    </source>
</evidence>
<evidence type="ECO:0000313" key="2">
    <source>
        <dbReference type="WBParaSite" id="Minc3s11311g44794"/>
    </source>
</evidence>
<organism evidence="1 2">
    <name type="scientific">Meloidogyne incognita</name>
    <name type="common">Southern root-knot nematode worm</name>
    <name type="synonym">Oxyuris incognita</name>
    <dbReference type="NCBI Taxonomy" id="6306"/>
    <lineage>
        <taxon>Eukaryota</taxon>
        <taxon>Metazoa</taxon>
        <taxon>Ecdysozoa</taxon>
        <taxon>Nematoda</taxon>
        <taxon>Chromadorea</taxon>
        <taxon>Rhabditida</taxon>
        <taxon>Tylenchina</taxon>
        <taxon>Tylenchomorpha</taxon>
        <taxon>Tylenchoidea</taxon>
        <taxon>Meloidogynidae</taxon>
        <taxon>Meloidogyninae</taxon>
        <taxon>Meloidogyne</taxon>
        <taxon>Meloidogyne incognita group</taxon>
    </lineage>
</organism>